<organism evidence="1 2">
    <name type="scientific">Photobacterium piscicola</name>
    <dbReference type="NCBI Taxonomy" id="1378299"/>
    <lineage>
        <taxon>Bacteria</taxon>
        <taxon>Pseudomonadati</taxon>
        <taxon>Pseudomonadota</taxon>
        <taxon>Gammaproteobacteria</taxon>
        <taxon>Vibrionales</taxon>
        <taxon>Vibrionaceae</taxon>
        <taxon>Photobacterium</taxon>
    </lineage>
</organism>
<dbReference type="Proteomes" id="UP000189966">
    <property type="component" value="Unassembled WGS sequence"/>
</dbReference>
<accession>A0A1T5I554</accession>
<protein>
    <submittedName>
        <fullName evidence="1">Uncharacterized protein</fullName>
    </submittedName>
</protein>
<gene>
    <name evidence="1" type="ORF">CZ809_03871</name>
</gene>
<evidence type="ECO:0000313" key="1">
    <source>
        <dbReference type="EMBL" id="SKC34259.1"/>
    </source>
</evidence>
<dbReference type="AlphaFoldDB" id="A0A1T5I554"/>
<reference evidence="1 2" key="1">
    <citation type="submission" date="2017-02" db="EMBL/GenBank/DDBJ databases">
        <authorList>
            <person name="Peterson S.W."/>
        </authorList>
    </citation>
    <scope>NUCLEOTIDE SEQUENCE [LARGE SCALE GENOMIC DNA]</scope>
    <source>
        <strain evidence="2">type strain: NCCB 100098</strain>
    </source>
</reference>
<sequence length="59" mass="7103">MVISKWFVLLSKKQKKAILKNEMKNVRCQLVNSLRDDNHKKRDELLNIYELLLVEFKSL</sequence>
<proteinExistence type="predicted"/>
<name>A0A1T5I554_9GAMM</name>
<dbReference type="EMBL" id="FUZI01000014">
    <property type="protein sequence ID" value="SKC34259.1"/>
    <property type="molecule type" value="Genomic_DNA"/>
</dbReference>
<evidence type="ECO:0000313" key="2">
    <source>
        <dbReference type="Proteomes" id="UP000189966"/>
    </source>
</evidence>